<dbReference type="SUPFAM" id="SSF56112">
    <property type="entry name" value="Protein kinase-like (PK-like)"/>
    <property type="match status" value="1"/>
</dbReference>
<evidence type="ECO:0000313" key="7">
    <source>
        <dbReference type="EMBL" id="SJL13150.1"/>
    </source>
</evidence>
<keyword evidence="8" id="KW-1185">Reference proteome</keyword>
<evidence type="ECO:0000256" key="6">
    <source>
        <dbReference type="ARBA" id="ARBA00031849"/>
    </source>
</evidence>
<comment type="similarity">
    <text evidence="2">Belongs to the AIM9 family.</text>
</comment>
<organism evidence="7 8">
    <name type="scientific">Armillaria ostoyae</name>
    <name type="common">Armillaria root rot fungus</name>
    <dbReference type="NCBI Taxonomy" id="47428"/>
    <lineage>
        <taxon>Eukaryota</taxon>
        <taxon>Fungi</taxon>
        <taxon>Dikarya</taxon>
        <taxon>Basidiomycota</taxon>
        <taxon>Agaricomycotina</taxon>
        <taxon>Agaricomycetes</taxon>
        <taxon>Agaricomycetidae</taxon>
        <taxon>Agaricales</taxon>
        <taxon>Marasmiineae</taxon>
        <taxon>Physalacriaceae</taxon>
        <taxon>Armillaria</taxon>
    </lineage>
</organism>
<keyword evidence="4" id="KW-0809">Transit peptide</keyword>
<keyword evidence="5" id="KW-0496">Mitochondrion</keyword>
<dbReference type="InterPro" id="IPR011009">
    <property type="entry name" value="Kinase-like_dom_sf"/>
</dbReference>
<evidence type="ECO:0000256" key="1">
    <source>
        <dbReference type="ARBA" id="ARBA00004173"/>
    </source>
</evidence>
<dbReference type="AlphaFoldDB" id="A0A284RWL6"/>
<evidence type="ECO:0000313" key="8">
    <source>
        <dbReference type="Proteomes" id="UP000219338"/>
    </source>
</evidence>
<proteinExistence type="inferred from homology"/>
<dbReference type="EMBL" id="FUEG01000019">
    <property type="protein sequence ID" value="SJL13150.1"/>
    <property type="molecule type" value="Genomic_DNA"/>
</dbReference>
<dbReference type="GO" id="GO:0005739">
    <property type="term" value="C:mitochondrion"/>
    <property type="evidence" value="ECO:0007669"/>
    <property type="project" value="UniProtKB-SubCell"/>
</dbReference>
<reference evidence="8" key="1">
    <citation type="journal article" date="2017" name="Nat. Ecol. Evol.">
        <title>Genome expansion and lineage-specific genetic innovations in the forest pathogenic fungi Armillaria.</title>
        <authorList>
            <person name="Sipos G."/>
            <person name="Prasanna A.N."/>
            <person name="Walter M.C."/>
            <person name="O'Connor E."/>
            <person name="Balint B."/>
            <person name="Krizsan K."/>
            <person name="Kiss B."/>
            <person name="Hess J."/>
            <person name="Varga T."/>
            <person name="Slot J."/>
            <person name="Riley R."/>
            <person name="Boka B."/>
            <person name="Rigling D."/>
            <person name="Barry K."/>
            <person name="Lee J."/>
            <person name="Mihaltcheva S."/>
            <person name="LaButti K."/>
            <person name="Lipzen A."/>
            <person name="Waldron R."/>
            <person name="Moloney N.M."/>
            <person name="Sperisen C."/>
            <person name="Kredics L."/>
            <person name="Vagvoelgyi C."/>
            <person name="Patrignani A."/>
            <person name="Fitzpatrick D."/>
            <person name="Nagy I."/>
            <person name="Doyle S."/>
            <person name="Anderson J.B."/>
            <person name="Grigoriev I.V."/>
            <person name="Gueldener U."/>
            <person name="Muensterkoetter M."/>
            <person name="Nagy L.G."/>
        </authorList>
    </citation>
    <scope>NUCLEOTIDE SEQUENCE [LARGE SCALE GENOMIC DNA]</scope>
    <source>
        <strain evidence="8">C18/9</strain>
    </source>
</reference>
<dbReference type="PANTHER" id="PTHR36091">
    <property type="entry name" value="ALTERED INHERITANCE OF MITOCHONDRIA PROTEIN 9, MITOCHONDRIAL"/>
    <property type="match status" value="1"/>
</dbReference>
<dbReference type="InterPro" id="IPR051035">
    <property type="entry name" value="Mito_inheritance_9"/>
</dbReference>
<protein>
    <recommendedName>
        <fullName evidence="3">Altered inheritance of mitochondria protein 9, mitochondrial</fullName>
    </recommendedName>
    <alternativeName>
        <fullName evidence="6">Found in mitochondrial proteome protein 29</fullName>
    </alternativeName>
</protein>
<evidence type="ECO:0000256" key="2">
    <source>
        <dbReference type="ARBA" id="ARBA00005543"/>
    </source>
</evidence>
<evidence type="ECO:0000256" key="3">
    <source>
        <dbReference type="ARBA" id="ARBA00016197"/>
    </source>
</evidence>
<dbReference type="PANTHER" id="PTHR36091:SF1">
    <property type="entry name" value="ALTERED INHERITANCE OF MITOCHONDRIA PROTEIN 9, MITOCHONDRIAL"/>
    <property type="match status" value="1"/>
</dbReference>
<evidence type="ECO:0000256" key="5">
    <source>
        <dbReference type="ARBA" id="ARBA00023128"/>
    </source>
</evidence>
<dbReference type="OMA" id="FPSIFDC"/>
<dbReference type="Proteomes" id="UP000219338">
    <property type="component" value="Unassembled WGS sequence"/>
</dbReference>
<sequence>MFGEVDPRRPEASPEDGHHLENEVTVLLNFGICRRSLVHGVSMLSSSLALLSRPYLHISTKRMSAVARASAGFFDHEGQWLWNDTLQRSLRRVNFKADALQNIASSAVGAQRCVRFERIAQGAYNKIFLLEFDNGCEAIARIPCALVGNIHMSTASEVATMEYVRDVIGHPTPRVLAWSSTPETRSAVGSDFILMERINGVALEKRWLNTFDEDIGAVIREMLFLDLALHQRPFSQIGSLFFKEDVSPELQSRPLYLTEKDNEEPAAEKYRIGPVVDRQYWFNGPVEGDRGPWPDMLSFIQATCRLALQKAEYQASSALSSSPSPSSLLSRSKSSDLPELRRLLQQCISMAPYIIPSKRGLTAPYLIHPDLSRSNVIVKPSGAANVVSYIDWQGAFAVPYLQSTRLPPAVLYEGKLITMPDDPFTLPELPPDLPPELKDQADLEWRLAKRQRIMSRVLLEKLPLRLQAACLPQGDLLSSLPDVALRCYADGPQLLRRLVYRLCDMWPEDPIECPVKLTEADRERDREELAAMMYYIECKEHFITQIQCDPDGWVPGERLDEIRENWAAGREAWNEEKTGGPYPLEDGMWSYHLT</sequence>
<dbReference type="STRING" id="47428.A0A284RWL6"/>
<evidence type="ECO:0000256" key="4">
    <source>
        <dbReference type="ARBA" id="ARBA00022946"/>
    </source>
</evidence>
<dbReference type="OrthoDB" id="2968323at2759"/>
<accession>A0A284RWL6</accession>
<comment type="subcellular location">
    <subcellularLocation>
        <location evidence="1">Mitochondrion</location>
    </subcellularLocation>
</comment>
<gene>
    <name evidence="7" type="ORF">ARMOST_16588</name>
</gene>
<name>A0A284RWL6_ARMOS</name>